<evidence type="ECO:0000313" key="7">
    <source>
        <dbReference type="EMBL" id="QDA60793.1"/>
    </source>
</evidence>
<protein>
    <submittedName>
        <fullName evidence="7">VWA domain-containing protein</fullName>
    </submittedName>
</protein>
<dbReference type="Proteomes" id="UP000305398">
    <property type="component" value="Chromosome"/>
</dbReference>
<name>A0A5B8A290_9BACT</name>
<evidence type="ECO:0000256" key="5">
    <source>
        <dbReference type="SAM" id="SignalP"/>
    </source>
</evidence>
<keyword evidence="2" id="KW-0964">Secreted</keyword>
<keyword evidence="8" id="KW-1185">Reference proteome</keyword>
<dbReference type="AlphaFoldDB" id="A0A5B8A290"/>
<dbReference type="PROSITE" id="PS50234">
    <property type="entry name" value="VWFA"/>
    <property type="match status" value="1"/>
</dbReference>
<dbReference type="RefSeq" id="WP_139515967.1">
    <property type="nucleotide sequence ID" value="NZ_CP040896.1"/>
</dbReference>
<feature type="region of interest" description="Disordered" evidence="4">
    <location>
        <begin position="46"/>
        <end position="68"/>
    </location>
</feature>
<comment type="subcellular location">
    <subcellularLocation>
        <location evidence="1">Secreted</location>
    </subcellularLocation>
</comment>
<feature type="compositionally biased region" description="Gly residues" evidence="4">
    <location>
        <begin position="46"/>
        <end position="57"/>
    </location>
</feature>
<dbReference type="SUPFAM" id="SSF53300">
    <property type="entry name" value="vWA-like"/>
    <property type="match status" value="1"/>
</dbReference>
<accession>A0A5B8A290</accession>
<dbReference type="InterPro" id="IPR052969">
    <property type="entry name" value="Thr-specific_kinase-like"/>
</dbReference>
<reference evidence="7 8" key="1">
    <citation type="submission" date="2019-06" db="EMBL/GenBank/DDBJ databases">
        <authorList>
            <person name="Srinivasan S."/>
        </authorList>
    </citation>
    <scope>NUCLEOTIDE SEQUENCE [LARGE SCALE GENOMIC DNA]</scope>
    <source>
        <strain evidence="7 8">17J68-5</strain>
    </source>
</reference>
<evidence type="ECO:0000259" key="6">
    <source>
        <dbReference type="PROSITE" id="PS50234"/>
    </source>
</evidence>
<organism evidence="7 8">
    <name type="scientific">Hymenobacter jejuensis</name>
    <dbReference type="NCBI Taxonomy" id="2502781"/>
    <lineage>
        <taxon>Bacteria</taxon>
        <taxon>Pseudomonadati</taxon>
        <taxon>Bacteroidota</taxon>
        <taxon>Cytophagia</taxon>
        <taxon>Cytophagales</taxon>
        <taxon>Hymenobacteraceae</taxon>
        <taxon>Hymenobacter</taxon>
    </lineage>
</organism>
<evidence type="ECO:0000256" key="3">
    <source>
        <dbReference type="ARBA" id="ARBA00022729"/>
    </source>
</evidence>
<dbReference type="CDD" id="cd00198">
    <property type="entry name" value="vWFA"/>
    <property type="match status" value="1"/>
</dbReference>
<dbReference type="InterPro" id="IPR056861">
    <property type="entry name" value="HMCN1-like_VWA"/>
</dbReference>
<dbReference type="Pfam" id="PF25106">
    <property type="entry name" value="VWA_4"/>
    <property type="match status" value="1"/>
</dbReference>
<evidence type="ECO:0000256" key="4">
    <source>
        <dbReference type="SAM" id="MobiDB-lite"/>
    </source>
</evidence>
<sequence length="403" mass="43587">MLRKLLLPALLLLAPLLQNCETSSDETAPASGGAMYSAAPCPSCGGTTGSSAPGGTGSPAPGGSQATAGVLTAGEWNDLANWSFWQGLQKNTEWEGYQNKWGLYTAAHYSVTLTDESGLPLSDARVIASTSPTGTPLYETRTNQEGQADLFPVLFQKEAEPPCFLRVEYQNQSFDLGAASVGQAEKHQLPVQSTALSAVDLMFVVDATGSMTDEINYLKAELRDVIARAHAQLPSAQLRMSSVFYRDKQDEYLTRVQPFSNDVDALLNFVNAQRADGGGDFPEAVEIALQEALKQSWSSSARCRLLFLVLDAPPHDEAKVQMQELMQKAAKQGVRIIPVVASGIDRNTEFLMRATAIATNGTYVFLTNHSGIGDSHLEPTIGSYQVEFLNDLLVRLILKYSKS</sequence>
<dbReference type="EMBL" id="CP040896">
    <property type="protein sequence ID" value="QDA60793.1"/>
    <property type="molecule type" value="Genomic_DNA"/>
</dbReference>
<evidence type="ECO:0000256" key="1">
    <source>
        <dbReference type="ARBA" id="ARBA00004613"/>
    </source>
</evidence>
<dbReference type="GO" id="GO:0004674">
    <property type="term" value="F:protein serine/threonine kinase activity"/>
    <property type="evidence" value="ECO:0007669"/>
    <property type="project" value="TreeGrafter"/>
</dbReference>
<dbReference type="Gene3D" id="3.40.50.410">
    <property type="entry name" value="von Willebrand factor, type A domain"/>
    <property type="match status" value="1"/>
</dbReference>
<dbReference type="GO" id="GO:0005737">
    <property type="term" value="C:cytoplasm"/>
    <property type="evidence" value="ECO:0007669"/>
    <property type="project" value="TreeGrafter"/>
</dbReference>
<dbReference type="PANTHER" id="PTHR47763:SF1">
    <property type="entry name" value="DUF659 DOMAIN-CONTAINING PROTEIN"/>
    <property type="match status" value="1"/>
</dbReference>
<dbReference type="PANTHER" id="PTHR47763">
    <property type="entry name" value="ALPHA-PROTEIN KINASE VWKA"/>
    <property type="match status" value="1"/>
</dbReference>
<proteinExistence type="predicted"/>
<dbReference type="OrthoDB" id="9805121at2"/>
<feature type="chain" id="PRO_5022934983" evidence="5">
    <location>
        <begin position="20"/>
        <end position="403"/>
    </location>
</feature>
<keyword evidence="3 5" id="KW-0732">Signal</keyword>
<evidence type="ECO:0000313" key="8">
    <source>
        <dbReference type="Proteomes" id="UP000305398"/>
    </source>
</evidence>
<dbReference type="InterPro" id="IPR036465">
    <property type="entry name" value="vWFA_dom_sf"/>
</dbReference>
<feature type="domain" description="VWFA" evidence="6">
    <location>
        <begin position="200"/>
        <end position="392"/>
    </location>
</feature>
<dbReference type="InterPro" id="IPR002035">
    <property type="entry name" value="VWF_A"/>
</dbReference>
<gene>
    <name evidence="7" type="ORF">FHG12_12070</name>
</gene>
<evidence type="ECO:0000256" key="2">
    <source>
        <dbReference type="ARBA" id="ARBA00022525"/>
    </source>
</evidence>
<dbReference type="SMART" id="SM00327">
    <property type="entry name" value="VWA"/>
    <property type="match status" value="1"/>
</dbReference>
<dbReference type="KEGG" id="hyj:FHG12_12070"/>
<feature type="signal peptide" evidence="5">
    <location>
        <begin position="1"/>
        <end position="19"/>
    </location>
</feature>